<dbReference type="InterPro" id="IPR036188">
    <property type="entry name" value="FAD/NAD-bd_sf"/>
</dbReference>
<dbReference type="PANTHER" id="PTHR11552:SF216">
    <property type="entry name" value="GLUCOSE-METHANOL-CHOLINE OXIDOREDUCTASE N-TERMINAL DOMAIN-CONTAINING PROTEIN"/>
    <property type="match status" value="1"/>
</dbReference>
<dbReference type="InterPro" id="IPR007867">
    <property type="entry name" value="GMC_OxRtase_C"/>
</dbReference>
<dbReference type="SUPFAM" id="SSF51905">
    <property type="entry name" value="FAD/NAD(P)-binding domain"/>
    <property type="match status" value="1"/>
</dbReference>
<sequence length="152" mass="16091">MGVPFRFTGFCESYERIFGGRSRVDVHGDRAEPDAGDAAVRGAAAAGGGAGLRASDVRDGRLLGLLRAGHHDEPPPPDGDVPHGPQRGPGRVVDPELRVKGVRGLRVVDAAVMPTIPSGHTNAVVFMIGEKAADMIKAAWSHPTRAYGPWRR</sequence>
<evidence type="ECO:0000256" key="2">
    <source>
        <dbReference type="SAM" id="MobiDB-lite"/>
    </source>
</evidence>
<evidence type="ECO:0000259" key="3">
    <source>
        <dbReference type="Pfam" id="PF05199"/>
    </source>
</evidence>
<dbReference type="Proteomes" id="UP001152759">
    <property type="component" value="Chromosome 1"/>
</dbReference>
<organism evidence="4 5">
    <name type="scientific">Bemisia tabaci</name>
    <name type="common">Sweetpotato whitefly</name>
    <name type="synonym">Aleurodes tabaci</name>
    <dbReference type="NCBI Taxonomy" id="7038"/>
    <lineage>
        <taxon>Eukaryota</taxon>
        <taxon>Metazoa</taxon>
        <taxon>Ecdysozoa</taxon>
        <taxon>Arthropoda</taxon>
        <taxon>Hexapoda</taxon>
        <taxon>Insecta</taxon>
        <taxon>Pterygota</taxon>
        <taxon>Neoptera</taxon>
        <taxon>Paraneoptera</taxon>
        <taxon>Hemiptera</taxon>
        <taxon>Sternorrhyncha</taxon>
        <taxon>Aleyrodoidea</taxon>
        <taxon>Aleyrodidae</taxon>
        <taxon>Aleyrodinae</taxon>
        <taxon>Bemisia</taxon>
    </lineage>
</organism>
<protein>
    <recommendedName>
        <fullName evidence="3">Glucose-methanol-choline oxidoreductase C-terminal domain-containing protein</fullName>
    </recommendedName>
</protein>
<accession>A0A9N9ZZA6</accession>
<dbReference type="Pfam" id="PF05199">
    <property type="entry name" value="GMC_oxred_C"/>
    <property type="match status" value="1"/>
</dbReference>
<evidence type="ECO:0000256" key="1">
    <source>
        <dbReference type="ARBA" id="ARBA00010790"/>
    </source>
</evidence>
<proteinExistence type="inferred from homology"/>
<comment type="similarity">
    <text evidence="1">Belongs to the GMC oxidoreductase family.</text>
</comment>
<evidence type="ECO:0000313" key="4">
    <source>
        <dbReference type="EMBL" id="CAH0380754.1"/>
    </source>
</evidence>
<feature type="domain" description="Glucose-methanol-choline oxidoreductase C-terminal" evidence="3">
    <location>
        <begin position="84"/>
        <end position="129"/>
    </location>
</feature>
<gene>
    <name evidence="4" type="ORF">BEMITA_LOCUS470</name>
</gene>
<evidence type="ECO:0000313" key="5">
    <source>
        <dbReference type="Proteomes" id="UP001152759"/>
    </source>
</evidence>
<dbReference type="PANTHER" id="PTHR11552">
    <property type="entry name" value="GLUCOSE-METHANOL-CHOLINE GMC OXIDOREDUCTASE"/>
    <property type="match status" value="1"/>
</dbReference>
<dbReference type="EMBL" id="OU963862">
    <property type="protein sequence ID" value="CAH0380754.1"/>
    <property type="molecule type" value="Genomic_DNA"/>
</dbReference>
<dbReference type="GO" id="GO:0050660">
    <property type="term" value="F:flavin adenine dinucleotide binding"/>
    <property type="evidence" value="ECO:0007669"/>
    <property type="project" value="InterPro"/>
</dbReference>
<dbReference type="Gene3D" id="3.50.50.60">
    <property type="entry name" value="FAD/NAD(P)-binding domain"/>
    <property type="match status" value="1"/>
</dbReference>
<reference evidence="4" key="1">
    <citation type="submission" date="2021-12" db="EMBL/GenBank/DDBJ databases">
        <authorList>
            <person name="King R."/>
        </authorList>
    </citation>
    <scope>NUCLEOTIDE SEQUENCE</scope>
</reference>
<name>A0A9N9ZZA6_BEMTA</name>
<dbReference type="AlphaFoldDB" id="A0A9N9ZZA6"/>
<keyword evidence="5" id="KW-1185">Reference proteome</keyword>
<dbReference type="InterPro" id="IPR012132">
    <property type="entry name" value="GMC_OxRdtase"/>
</dbReference>
<feature type="region of interest" description="Disordered" evidence="2">
    <location>
        <begin position="66"/>
        <end position="93"/>
    </location>
</feature>
<dbReference type="GO" id="GO:0016614">
    <property type="term" value="F:oxidoreductase activity, acting on CH-OH group of donors"/>
    <property type="evidence" value="ECO:0007669"/>
    <property type="project" value="InterPro"/>
</dbReference>